<dbReference type="InterPro" id="IPR029058">
    <property type="entry name" value="AB_hydrolase_fold"/>
</dbReference>
<comment type="cofactor">
    <cofactor evidence="1">
        <name>Ca(2+)</name>
        <dbReference type="ChEBI" id="CHEBI:29108"/>
    </cofactor>
</comment>
<dbReference type="EMBL" id="KV784354">
    <property type="protein sequence ID" value="OEU20682.1"/>
    <property type="molecule type" value="Genomic_DNA"/>
</dbReference>
<evidence type="ECO:0000256" key="10">
    <source>
        <dbReference type="ARBA" id="ARBA00022989"/>
    </source>
</evidence>
<dbReference type="InParanoid" id="A0A1E7FR82"/>
<keyword evidence="12 15" id="KW-0472">Membrane</keyword>
<evidence type="ECO:0000256" key="14">
    <source>
        <dbReference type="ARBA" id="ARBA00026104"/>
    </source>
</evidence>
<sequence length="793" mass="89940">MPALQLFGQRTFFAGDDICTFLVLHALFRAFQIAVALSLIGITVFYNHNQEIILLENGMNCTVEGSTEDRMTYIYSSVSIVVAGMSIYLVVPMFHYSRKGTPTEPTLREPLRRLCYFDTTVMNVLRIIVFVLGSRDIKGVMAYCRCISNDISVDTFVEVHESCPRHAGFMTAVITLFCTHIFDACMTILTFLYFTFCHENLFINSQIEFVSSEQRCSICLRCCIGWASIFTCCLFGGDKAVRGDYANFSMLLANYVNGKGILDVTASDISVGLHMLRKVRKRNRLETTNRLVREHSEISKQKVVSSRHGSSDRLSLNDDKNYENKIVVKMSTDGNSVDLVHDNCNSEDTKEEIYDNRARPQNLPEHRQKLEILSSVYTRDVNLINEAAHFMIYAQAAYTVVSYMMENPVTGFVSLQLQMLRNWCVCHFPSRKESIVGDNFWQIQTIAFKALSGLAVKDIVYANFCDTITEIPYIILLDHEWKSVVVTIRGTITLESVLTDMNVAPEALTRLGEECGFDGDGLYCHTGMLASTEWLYRDMKRHGKLNKILAEYEGYKLRIVGHSLGAGIAAILSVLLRPKYPDLRCLAFSPPGCVMSENLADDISTFTTAFVVNDDIVARTSIEGFEELRNSILEMICRIKIPKHMVTKVSKNYDDTTVDGLSEAIDHILYDKDDINDSKFKQEIDEFQKHQIELKEKNKESYIKLCPPGNIIQLFLTADVRQSECITTHNGEEIGQYTARWANRSDFEKINISSHLISDHNTNGVKYKLHELAIGKFGLHPPFKPISDPDREI</sequence>
<dbReference type="Gene3D" id="3.40.50.1820">
    <property type="entry name" value="alpha/beta hydrolase"/>
    <property type="match status" value="1"/>
</dbReference>
<evidence type="ECO:0000313" key="18">
    <source>
        <dbReference type="Proteomes" id="UP000095751"/>
    </source>
</evidence>
<name>A0A1E7FR82_9STRA</name>
<evidence type="ECO:0000256" key="12">
    <source>
        <dbReference type="ARBA" id="ARBA00023136"/>
    </source>
</evidence>
<evidence type="ECO:0000256" key="2">
    <source>
        <dbReference type="ARBA" id="ARBA00004651"/>
    </source>
</evidence>
<protein>
    <recommendedName>
        <fullName evidence="14">sn-1-specific diacylglycerol lipase</fullName>
        <ecNumber evidence="14">3.1.1.116</ecNumber>
    </recommendedName>
</protein>
<dbReference type="InterPro" id="IPR052214">
    <property type="entry name" value="DAG_Lipase-Related"/>
</dbReference>
<evidence type="ECO:0000256" key="1">
    <source>
        <dbReference type="ARBA" id="ARBA00001913"/>
    </source>
</evidence>
<dbReference type="EC" id="3.1.1.116" evidence="14"/>
<evidence type="ECO:0000256" key="13">
    <source>
        <dbReference type="ARBA" id="ARBA00024531"/>
    </source>
</evidence>
<evidence type="ECO:0000256" key="4">
    <source>
        <dbReference type="ARBA" id="ARBA00022553"/>
    </source>
</evidence>
<keyword evidence="5 15" id="KW-0812">Transmembrane</keyword>
<keyword evidence="7 17" id="KW-0378">Hydrolase</keyword>
<dbReference type="Pfam" id="PF01764">
    <property type="entry name" value="Lipase_3"/>
    <property type="match status" value="1"/>
</dbReference>
<dbReference type="PANTHER" id="PTHR45792">
    <property type="entry name" value="DIACYLGLYCEROL LIPASE HOMOLOG-RELATED"/>
    <property type="match status" value="1"/>
</dbReference>
<dbReference type="CDD" id="cd00519">
    <property type="entry name" value="Lipase_3"/>
    <property type="match status" value="1"/>
</dbReference>
<keyword evidence="9" id="KW-0442">Lipid degradation</keyword>
<proteinExistence type="predicted"/>
<evidence type="ECO:0000256" key="5">
    <source>
        <dbReference type="ARBA" id="ARBA00022692"/>
    </source>
</evidence>
<keyword evidence="3" id="KW-1003">Cell membrane</keyword>
<gene>
    <name evidence="17" type="ORF">FRACYDRAFT_234313</name>
</gene>
<dbReference type="GO" id="GO:0005886">
    <property type="term" value="C:plasma membrane"/>
    <property type="evidence" value="ECO:0007669"/>
    <property type="project" value="UniProtKB-SubCell"/>
</dbReference>
<keyword evidence="4" id="KW-0597">Phosphoprotein</keyword>
<dbReference type="SUPFAM" id="SSF53474">
    <property type="entry name" value="alpha/beta-Hydrolases"/>
    <property type="match status" value="1"/>
</dbReference>
<organism evidence="17 18">
    <name type="scientific">Fragilariopsis cylindrus CCMP1102</name>
    <dbReference type="NCBI Taxonomy" id="635003"/>
    <lineage>
        <taxon>Eukaryota</taxon>
        <taxon>Sar</taxon>
        <taxon>Stramenopiles</taxon>
        <taxon>Ochrophyta</taxon>
        <taxon>Bacillariophyta</taxon>
        <taxon>Bacillariophyceae</taxon>
        <taxon>Bacillariophycidae</taxon>
        <taxon>Bacillariales</taxon>
        <taxon>Bacillariaceae</taxon>
        <taxon>Fragilariopsis</taxon>
    </lineage>
</organism>
<dbReference type="GO" id="GO:0046872">
    <property type="term" value="F:metal ion binding"/>
    <property type="evidence" value="ECO:0007669"/>
    <property type="project" value="UniProtKB-KW"/>
</dbReference>
<keyword evidence="10 15" id="KW-1133">Transmembrane helix</keyword>
<keyword evidence="11" id="KW-0443">Lipid metabolism</keyword>
<dbReference type="GO" id="GO:0016298">
    <property type="term" value="F:lipase activity"/>
    <property type="evidence" value="ECO:0007669"/>
    <property type="project" value="TreeGrafter"/>
</dbReference>
<evidence type="ECO:0000256" key="9">
    <source>
        <dbReference type="ARBA" id="ARBA00022963"/>
    </source>
</evidence>
<dbReference type="KEGG" id="fcy:FRACYDRAFT_234313"/>
<accession>A0A1E7FR82</accession>
<evidence type="ECO:0000256" key="3">
    <source>
        <dbReference type="ARBA" id="ARBA00022475"/>
    </source>
</evidence>
<feature type="transmembrane region" description="Helical" evidence="15">
    <location>
        <begin position="169"/>
        <end position="197"/>
    </location>
</feature>
<keyword evidence="6" id="KW-0479">Metal-binding</keyword>
<evidence type="ECO:0000313" key="17">
    <source>
        <dbReference type="EMBL" id="OEU20682.1"/>
    </source>
</evidence>
<comment type="subcellular location">
    <subcellularLocation>
        <location evidence="2">Cell membrane</location>
        <topology evidence="2">Multi-pass membrane protein</topology>
    </subcellularLocation>
</comment>
<dbReference type="InterPro" id="IPR002921">
    <property type="entry name" value="Fungal_lipase-type"/>
</dbReference>
<dbReference type="OrthoDB" id="438440at2759"/>
<feature type="transmembrane region" description="Helical" evidence="15">
    <location>
        <begin position="73"/>
        <end position="94"/>
    </location>
</feature>
<feature type="domain" description="Fungal lipase-type" evidence="16">
    <location>
        <begin position="485"/>
        <end position="622"/>
    </location>
</feature>
<dbReference type="PANTHER" id="PTHR45792:SF8">
    <property type="entry name" value="DIACYLGLYCEROL LIPASE-ALPHA"/>
    <property type="match status" value="1"/>
</dbReference>
<dbReference type="AlphaFoldDB" id="A0A1E7FR82"/>
<comment type="catalytic activity">
    <reaction evidence="13">
        <text>a 1,2-diacyl-sn-glycerol + H2O = a 2-acylglycerol + a fatty acid + H(+)</text>
        <dbReference type="Rhea" id="RHEA:33275"/>
        <dbReference type="ChEBI" id="CHEBI:15377"/>
        <dbReference type="ChEBI" id="CHEBI:15378"/>
        <dbReference type="ChEBI" id="CHEBI:17389"/>
        <dbReference type="ChEBI" id="CHEBI:17815"/>
        <dbReference type="ChEBI" id="CHEBI:28868"/>
        <dbReference type="EC" id="3.1.1.116"/>
    </reaction>
    <physiologicalReaction direction="left-to-right" evidence="13">
        <dbReference type="Rhea" id="RHEA:33276"/>
    </physiologicalReaction>
</comment>
<evidence type="ECO:0000256" key="6">
    <source>
        <dbReference type="ARBA" id="ARBA00022723"/>
    </source>
</evidence>
<dbReference type="GO" id="GO:0016042">
    <property type="term" value="P:lipid catabolic process"/>
    <property type="evidence" value="ECO:0007669"/>
    <property type="project" value="UniProtKB-KW"/>
</dbReference>
<feature type="transmembrane region" description="Helical" evidence="15">
    <location>
        <begin position="21"/>
        <end position="46"/>
    </location>
</feature>
<dbReference type="Proteomes" id="UP000095751">
    <property type="component" value="Unassembled WGS sequence"/>
</dbReference>
<evidence type="ECO:0000256" key="8">
    <source>
        <dbReference type="ARBA" id="ARBA00022837"/>
    </source>
</evidence>
<evidence type="ECO:0000256" key="7">
    <source>
        <dbReference type="ARBA" id="ARBA00022801"/>
    </source>
</evidence>
<evidence type="ECO:0000256" key="11">
    <source>
        <dbReference type="ARBA" id="ARBA00023098"/>
    </source>
</evidence>
<keyword evidence="18" id="KW-1185">Reference proteome</keyword>
<keyword evidence="8" id="KW-0106">Calcium</keyword>
<evidence type="ECO:0000256" key="15">
    <source>
        <dbReference type="SAM" id="Phobius"/>
    </source>
</evidence>
<reference evidence="17 18" key="1">
    <citation type="submission" date="2016-09" db="EMBL/GenBank/DDBJ databases">
        <title>Extensive genetic diversity and differential bi-allelic expression allows diatom success in the polar Southern Ocean.</title>
        <authorList>
            <consortium name="DOE Joint Genome Institute"/>
            <person name="Mock T."/>
            <person name="Otillar R.P."/>
            <person name="Strauss J."/>
            <person name="Dupont C."/>
            <person name="Frickenhaus S."/>
            <person name="Maumus F."/>
            <person name="Mcmullan M."/>
            <person name="Sanges R."/>
            <person name="Schmutz J."/>
            <person name="Toseland A."/>
            <person name="Valas R."/>
            <person name="Veluchamy A."/>
            <person name="Ward B.J."/>
            <person name="Allen A."/>
            <person name="Barry K."/>
            <person name="Falciatore A."/>
            <person name="Ferrante M."/>
            <person name="Fortunato A.E."/>
            <person name="Gloeckner G."/>
            <person name="Gruber A."/>
            <person name="Hipkin R."/>
            <person name="Janech M."/>
            <person name="Kroth P."/>
            <person name="Leese F."/>
            <person name="Lindquist E."/>
            <person name="Lyon B.R."/>
            <person name="Martin J."/>
            <person name="Mayer C."/>
            <person name="Parker M."/>
            <person name="Quesneville H."/>
            <person name="Raymond J."/>
            <person name="Uhlig C."/>
            <person name="Valentin K.U."/>
            <person name="Worden A.Z."/>
            <person name="Armbrust E.V."/>
            <person name="Bowler C."/>
            <person name="Green B."/>
            <person name="Moulton V."/>
            <person name="Van Oosterhout C."/>
            <person name="Grigoriev I."/>
        </authorList>
    </citation>
    <scope>NUCLEOTIDE SEQUENCE [LARGE SCALE GENOMIC DNA]</scope>
    <source>
        <strain evidence="17 18">CCMP1102</strain>
    </source>
</reference>
<evidence type="ECO:0000259" key="16">
    <source>
        <dbReference type="Pfam" id="PF01764"/>
    </source>
</evidence>